<keyword evidence="2" id="KW-1185">Reference proteome</keyword>
<dbReference type="AlphaFoldDB" id="G2E729"/>
<comment type="caution">
    <text evidence="1">The sequence shown here is derived from an EMBL/GenBank/DDBJ whole genome shotgun (WGS) entry which is preliminary data.</text>
</comment>
<dbReference type="STRING" id="765913.ThidrDRAFT_4092"/>
<accession>G2E729</accession>
<gene>
    <name evidence="1" type="ORF">ThidrDRAFT_4092</name>
</gene>
<evidence type="ECO:0000313" key="1">
    <source>
        <dbReference type="EMBL" id="EGV28060.1"/>
    </source>
</evidence>
<reference evidence="1 2" key="1">
    <citation type="submission" date="2011-06" db="EMBL/GenBank/DDBJ databases">
        <title>The draft genome of Thiorhodococcus drewsii AZ1.</title>
        <authorList>
            <consortium name="US DOE Joint Genome Institute (JGI-PGF)"/>
            <person name="Lucas S."/>
            <person name="Han J."/>
            <person name="Lapidus A."/>
            <person name="Cheng J.-F."/>
            <person name="Goodwin L."/>
            <person name="Pitluck S."/>
            <person name="Peters L."/>
            <person name="Land M.L."/>
            <person name="Hauser L."/>
            <person name="Vogl K."/>
            <person name="Liu Z."/>
            <person name="Imhoff J."/>
            <person name="Thiel V."/>
            <person name="Frigaard N.-U."/>
            <person name="Bryant D.A."/>
            <person name="Woyke T.J."/>
        </authorList>
    </citation>
    <scope>NUCLEOTIDE SEQUENCE [LARGE SCALE GENOMIC DNA]</scope>
    <source>
        <strain evidence="1 2">AZ1</strain>
    </source>
</reference>
<protein>
    <submittedName>
        <fullName evidence="1">Uncharacterized protein</fullName>
    </submittedName>
</protein>
<proteinExistence type="predicted"/>
<dbReference type="EMBL" id="AFWT01000047">
    <property type="protein sequence ID" value="EGV28060.1"/>
    <property type="molecule type" value="Genomic_DNA"/>
</dbReference>
<sequence length="47" mass="5288">MSGGLSLGDIQTRISPDFMPVEALWRWLREGVTYHCHASVEELTARA</sequence>
<name>G2E729_9GAMM</name>
<dbReference type="Proteomes" id="UP000004200">
    <property type="component" value="Unassembled WGS sequence"/>
</dbReference>
<organism evidence="1 2">
    <name type="scientific">Thiorhodococcus drewsii AZ1</name>
    <dbReference type="NCBI Taxonomy" id="765913"/>
    <lineage>
        <taxon>Bacteria</taxon>
        <taxon>Pseudomonadati</taxon>
        <taxon>Pseudomonadota</taxon>
        <taxon>Gammaproteobacteria</taxon>
        <taxon>Chromatiales</taxon>
        <taxon>Chromatiaceae</taxon>
        <taxon>Thiorhodococcus</taxon>
    </lineage>
</organism>
<evidence type="ECO:0000313" key="2">
    <source>
        <dbReference type="Proteomes" id="UP000004200"/>
    </source>
</evidence>